<keyword evidence="3" id="KW-0813">Transport</keyword>
<dbReference type="PANTHER" id="PTHR21716">
    <property type="entry name" value="TRANSMEMBRANE PROTEIN"/>
    <property type="match status" value="1"/>
</dbReference>
<keyword evidence="10" id="KW-1185">Reference proteome</keyword>
<evidence type="ECO:0000256" key="2">
    <source>
        <dbReference type="ARBA" id="ARBA00009773"/>
    </source>
</evidence>
<evidence type="ECO:0000256" key="5">
    <source>
        <dbReference type="ARBA" id="ARBA00022692"/>
    </source>
</evidence>
<evidence type="ECO:0000256" key="3">
    <source>
        <dbReference type="ARBA" id="ARBA00022448"/>
    </source>
</evidence>
<protein>
    <submittedName>
        <fullName evidence="9">Predicted PurR-regulated permease PerM</fullName>
    </submittedName>
</protein>
<feature type="transmembrane region" description="Helical" evidence="8">
    <location>
        <begin position="160"/>
        <end position="182"/>
    </location>
</feature>
<evidence type="ECO:0000256" key="6">
    <source>
        <dbReference type="ARBA" id="ARBA00022989"/>
    </source>
</evidence>
<accession>A0A1G8TXJ7</accession>
<dbReference type="EMBL" id="FNEV01000005">
    <property type="protein sequence ID" value="SDJ46219.1"/>
    <property type="molecule type" value="Genomic_DNA"/>
</dbReference>
<feature type="transmembrane region" description="Helical" evidence="8">
    <location>
        <begin position="315"/>
        <end position="342"/>
    </location>
</feature>
<dbReference type="GO" id="GO:0005886">
    <property type="term" value="C:plasma membrane"/>
    <property type="evidence" value="ECO:0007669"/>
    <property type="project" value="UniProtKB-SubCell"/>
</dbReference>
<feature type="transmembrane region" description="Helical" evidence="8">
    <location>
        <begin position="45"/>
        <end position="63"/>
    </location>
</feature>
<feature type="transmembrane region" description="Helical" evidence="8">
    <location>
        <begin position="75"/>
        <end position="97"/>
    </location>
</feature>
<dbReference type="PANTHER" id="PTHR21716:SF53">
    <property type="entry name" value="PERMEASE PERM-RELATED"/>
    <property type="match status" value="1"/>
</dbReference>
<evidence type="ECO:0000256" key="4">
    <source>
        <dbReference type="ARBA" id="ARBA00022475"/>
    </source>
</evidence>
<dbReference type="GO" id="GO:0055085">
    <property type="term" value="P:transmembrane transport"/>
    <property type="evidence" value="ECO:0007669"/>
    <property type="project" value="TreeGrafter"/>
</dbReference>
<dbReference type="Pfam" id="PF01594">
    <property type="entry name" value="AI-2E_transport"/>
    <property type="match status" value="1"/>
</dbReference>
<comment type="similarity">
    <text evidence="2">Belongs to the autoinducer-2 exporter (AI-2E) (TC 2.A.86) family.</text>
</comment>
<feature type="transmembrane region" description="Helical" evidence="8">
    <location>
        <begin position="275"/>
        <end position="295"/>
    </location>
</feature>
<keyword evidence="4" id="KW-1003">Cell membrane</keyword>
<keyword evidence="7 8" id="KW-0472">Membrane</keyword>
<organism evidence="9 10">
    <name type="scientific">Salimicrobium halophilum</name>
    <dbReference type="NCBI Taxonomy" id="86666"/>
    <lineage>
        <taxon>Bacteria</taxon>
        <taxon>Bacillati</taxon>
        <taxon>Bacillota</taxon>
        <taxon>Bacilli</taxon>
        <taxon>Bacillales</taxon>
        <taxon>Bacillaceae</taxon>
        <taxon>Salimicrobium</taxon>
    </lineage>
</organism>
<feature type="transmembrane region" description="Helical" evidence="8">
    <location>
        <begin position="16"/>
        <end position="33"/>
    </location>
</feature>
<feature type="transmembrane region" description="Helical" evidence="8">
    <location>
        <begin position="217"/>
        <end position="240"/>
    </location>
</feature>
<reference evidence="10" key="1">
    <citation type="submission" date="2016-10" db="EMBL/GenBank/DDBJ databases">
        <authorList>
            <person name="Varghese N."/>
            <person name="Submissions S."/>
        </authorList>
    </citation>
    <scope>NUCLEOTIDE SEQUENCE [LARGE SCALE GENOMIC DNA]</scope>
    <source>
        <strain evidence="10">DSM 4771</strain>
    </source>
</reference>
<evidence type="ECO:0000256" key="1">
    <source>
        <dbReference type="ARBA" id="ARBA00004651"/>
    </source>
</evidence>
<dbReference type="STRING" id="86666.SAMN04490247_2025"/>
<sequence>MTSRDRVRNLWYDKPAFPYTVWALAGVAIIYLLGRMDVFQPFLTAFWTLFYPVLITGFLFYLLRPLTRGLSRKTGIPLSVSVLLVFTVVGGIMYGGIRLIISRFNNGIGSISQLPDKMKSMSDQLEEKLNSSSFASGFEFEISKYYNSLSQQITGHFGQIFSTVTEAATTLFVIPIILFFFLKDGRKMIPYVMRLVPEKKKEGTIDVMRKMDRTISAYITGQAIVAFVDGTLMYIAYLIIGLEYSLLLGVFLMCMSIVPFFGPLIGVVPAVIIGFMNGPFVAAQVLIALLIVQQLEGNLVAPYVLGNRLDVHPVTIIFLLLVAMPLAGFIGMVVAVPVYALIKTLTKEVMEQKRTEGALDSS</sequence>
<dbReference type="OrthoDB" id="9793390at2"/>
<keyword evidence="5 8" id="KW-0812">Transmembrane</keyword>
<proteinExistence type="inferred from homology"/>
<gene>
    <name evidence="9" type="ORF">SAMN04490247_2025</name>
</gene>
<name>A0A1G8TXJ7_9BACI</name>
<feature type="transmembrane region" description="Helical" evidence="8">
    <location>
        <begin position="246"/>
        <end position="268"/>
    </location>
</feature>
<dbReference type="InterPro" id="IPR002549">
    <property type="entry name" value="AI-2E-like"/>
</dbReference>
<evidence type="ECO:0000256" key="8">
    <source>
        <dbReference type="SAM" id="Phobius"/>
    </source>
</evidence>
<dbReference type="RefSeq" id="WP_093193748.1">
    <property type="nucleotide sequence ID" value="NZ_FNEV01000005.1"/>
</dbReference>
<comment type="subcellular location">
    <subcellularLocation>
        <location evidence="1">Cell membrane</location>
        <topology evidence="1">Multi-pass membrane protein</topology>
    </subcellularLocation>
</comment>
<evidence type="ECO:0000313" key="10">
    <source>
        <dbReference type="Proteomes" id="UP000199225"/>
    </source>
</evidence>
<evidence type="ECO:0000256" key="7">
    <source>
        <dbReference type="ARBA" id="ARBA00023136"/>
    </source>
</evidence>
<evidence type="ECO:0000313" key="9">
    <source>
        <dbReference type="EMBL" id="SDJ46219.1"/>
    </source>
</evidence>
<dbReference type="Proteomes" id="UP000199225">
    <property type="component" value="Unassembled WGS sequence"/>
</dbReference>
<dbReference type="AlphaFoldDB" id="A0A1G8TXJ7"/>
<keyword evidence="6 8" id="KW-1133">Transmembrane helix</keyword>